<dbReference type="Pfam" id="PF21789">
    <property type="entry name" value="TNP-like_RNaseH_C"/>
    <property type="match status" value="1"/>
</dbReference>
<reference evidence="3" key="1">
    <citation type="submission" date="2021-07" db="EMBL/GenBank/DDBJ databases">
        <authorList>
            <person name="Catto M.A."/>
            <person name="Jacobson A."/>
            <person name="Kennedy G."/>
            <person name="Labadie P."/>
            <person name="Hunt B.G."/>
            <person name="Srinivasan R."/>
        </authorList>
    </citation>
    <scope>NUCLEOTIDE SEQUENCE</scope>
    <source>
        <strain evidence="3">PL_HMW_Pooled</strain>
        <tissue evidence="3">Head</tissue>
    </source>
</reference>
<reference evidence="3" key="2">
    <citation type="journal article" date="2023" name="BMC Genomics">
        <title>Pest status, molecular evolution, and epigenetic factors derived from the genome assembly of Frankliniella fusca, a thysanopteran phytovirus vector.</title>
        <authorList>
            <person name="Catto M.A."/>
            <person name="Labadie P.E."/>
            <person name="Jacobson A.L."/>
            <person name="Kennedy G.G."/>
            <person name="Srinivasan R."/>
            <person name="Hunt B.G."/>
        </authorList>
    </citation>
    <scope>NUCLEOTIDE SEQUENCE</scope>
    <source>
        <strain evidence="3">PL_HMW_Pooled</strain>
    </source>
</reference>
<sequence length="96" mass="11255">MAFIDIVKFLLSQKVKFVNPRVFSQDHLEQHFSKQRSRSGGSGNPNKGRSIQNDMNIHNVKEWGFRRRGRGNTEEKLEKFQITKEPLPKRKCASRK</sequence>
<protein>
    <submittedName>
        <fullName evidence="3">Zinc finger protein 385A</fullName>
    </submittedName>
</protein>
<organism evidence="3 4">
    <name type="scientific">Frankliniella fusca</name>
    <dbReference type="NCBI Taxonomy" id="407009"/>
    <lineage>
        <taxon>Eukaryota</taxon>
        <taxon>Metazoa</taxon>
        <taxon>Ecdysozoa</taxon>
        <taxon>Arthropoda</taxon>
        <taxon>Hexapoda</taxon>
        <taxon>Insecta</taxon>
        <taxon>Pterygota</taxon>
        <taxon>Neoptera</taxon>
        <taxon>Paraneoptera</taxon>
        <taxon>Thysanoptera</taxon>
        <taxon>Terebrantia</taxon>
        <taxon>Thripoidea</taxon>
        <taxon>Thripidae</taxon>
        <taxon>Frankliniella</taxon>
    </lineage>
</organism>
<feature type="compositionally biased region" description="Basic and acidic residues" evidence="1">
    <location>
        <begin position="59"/>
        <end position="88"/>
    </location>
</feature>
<dbReference type="AlphaFoldDB" id="A0AAE1I5K9"/>
<feature type="compositionally biased region" description="Polar residues" evidence="1">
    <location>
        <begin position="44"/>
        <end position="56"/>
    </location>
</feature>
<proteinExistence type="predicted"/>
<evidence type="ECO:0000259" key="2">
    <source>
        <dbReference type="Pfam" id="PF21789"/>
    </source>
</evidence>
<feature type="region of interest" description="Disordered" evidence="1">
    <location>
        <begin position="28"/>
        <end position="96"/>
    </location>
</feature>
<dbReference type="EMBL" id="JAHWGI010001443">
    <property type="protein sequence ID" value="KAK3933205.1"/>
    <property type="molecule type" value="Genomic_DNA"/>
</dbReference>
<gene>
    <name evidence="3" type="ORF">KUF71_017466</name>
</gene>
<feature type="domain" description="Transposable element P transposase-like RNase H C-terminal" evidence="2">
    <location>
        <begin position="23"/>
        <end position="46"/>
    </location>
</feature>
<name>A0AAE1I5K9_9NEOP</name>
<keyword evidence="4" id="KW-1185">Reference proteome</keyword>
<evidence type="ECO:0000256" key="1">
    <source>
        <dbReference type="SAM" id="MobiDB-lite"/>
    </source>
</evidence>
<comment type="caution">
    <text evidence="3">The sequence shown here is derived from an EMBL/GenBank/DDBJ whole genome shotgun (WGS) entry which is preliminary data.</text>
</comment>
<dbReference type="InterPro" id="IPR048367">
    <property type="entry name" value="TNP-like_RNaseH_C"/>
</dbReference>
<accession>A0AAE1I5K9</accession>
<evidence type="ECO:0000313" key="3">
    <source>
        <dbReference type="EMBL" id="KAK3933205.1"/>
    </source>
</evidence>
<dbReference type="Proteomes" id="UP001219518">
    <property type="component" value="Unassembled WGS sequence"/>
</dbReference>
<evidence type="ECO:0000313" key="4">
    <source>
        <dbReference type="Proteomes" id="UP001219518"/>
    </source>
</evidence>